<sequence>MDLFQLTYFVEVAHKKSFTKASKSLHISQPSISKGIRTLEKNWNTTLFNRKGKTIELTETGLYLLPKVEIIVNDFTKINEQMESSRCLNSGNLSIGIPSMLSMPSIAPFISYFLKTYPYINLELLEISSQKTITAIDEGKIQAGFIILPMRYDIPYEYYIFKEELLNILVWRNHPLTLKQSLTIEDIKNETFVYYPATFALNPFIQSYFQKVMGHPKVVCRSSNWNFLVEMVRIHLGIALVPQNICTHYSNNDIVSIPLIEPKITWTVAMTWKSQGFLPYPAKIWVESFKKYFKNKT</sequence>
<comment type="similarity">
    <text evidence="1">Belongs to the LysR transcriptional regulatory family.</text>
</comment>
<dbReference type="Pfam" id="PF00126">
    <property type="entry name" value="HTH_1"/>
    <property type="match status" value="1"/>
</dbReference>
<dbReference type="PANTHER" id="PTHR30419">
    <property type="entry name" value="HTH-TYPE TRANSCRIPTIONAL REGULATOR YBHD"/>
    <property type="match status" value="1"/>
</dbReference>
<dbReference type="PANTHER" id="PTHR30419:SF8">
    <property type="entry name" value="NITROGEN ASSIMILATION TRANSCRIPTIONAL ACTIVATOR-RELATED"/>
    <property type="match status" value="1"/>
</dbReference>
<dbReference type="EMBL" id="FNHQ01000017">
    <property type="protein sequence ID" value="SDM94431.1"/>
    <property type="molecule type" value="Genomic_DNA"/>
</dbReference>
<dbReference type="Gene3D" id="1.10.10.10">
    <property type="entry name" value="Winged helix-like DNA-binding domain superfamily/Winged helix DNA-binding domain"/>
    <property type="match status" value="1"/>
</dbReference>
<dbReference type="OrthoDB" id="1624015at2"/>
<keyword evidence="3 6" id="KW-0238">DNA-binding</keyword>
<keyword evidence="4" id="KW-0804">Transcription</keyword>
<dbReference type="STRING" id="349095.SAMN05660299_01809"/>
<keyword evidence="7" id="KW-1185">Reference proteome</keyword>
<reference evidence="6 7" key="1">
    <citation type="submission" date="2016-10" db="EMBL/GenBank/DDBJ databases">
        <authorList>
            <person name="de Groot N.N."/>
        </authorList>
    </citation>
    <scope>NUCLEOTIDE SEQUENCE [LARGE SCALE GENOMIC DNA]</scope>
    <source>
        <strain evidence="6 7">DSM 16981</strain>
    </source>
</reference>
<dbReference type="Gene3D" id="3.40.190.290">
    <property type="match status" value="1"/>
</dbReference>
<evidence type="ECO:0000256" key="2">
    <source>
        <dbReference type="ARBA" id="ARBA00023015"/>
    </source>
</evidence>
<dbReference type="InterPro" id="IPR036388">
    <property type="entry name" value="WH-like_DNA-bd_sf"/>
</dbReference>
<evidence type="ECO:0000256" key="3">
    <source>
        <dbReference type="ARBA" id="ARBA00023125"/>
    </source>
</evidence>
<evidence type="ECO:0000259" key="5">
    <source>
        <dbReference type="PROSITE" id="PS50931"/>
    </source>
</evidence>
<proteinExistence type="inferred from homology"/>
<evidence type="ECO:0000313" key="6">
    <source>
        <dbReference type="EMBL" id="SDM94431.1"/>
    </source>
</evidence>
<dbReference type="SUPFAM" id="SSF46785">
    <property type="entry name" value="Winged helix' DNA-binding domain"/>
    <property type="match status" value="1"/>
</dbReference>
<dbReference type="FunFam" id="1.10.10.10:FF:000001">
    <property type="entry name" value="LysR family transcriptional regulator"/>
    <property type="match status" value="1"/>
</dbReference>
<dbReference type="AlphaFoldDB" id="A0A1G9XD22"/>
<name>A0A1G9XD22_9FIRM</name>
<dbReference type="GO" id="GO:0003700">
    <property type="term" value="F:DNA-binding transcription factor activity"/>
    <property type="evidence" value="ECO:0007669"/>
    <property type="project" value="InterPro"/>
</dbReference>
<dbReference type="PROSITE" id="PS50931">
    <property type="entry name" value="HTH_LYSR"/>
    <property type="match status" value="1"/>
</dbReference>
<dbReference type="Pfam" id="PF03466">
    <property type="entry name" value="LysR_substrate"/>
    <property type="match status" value="1"/>
</dbReference>
<dbReference type="InterPro" id="IPR000847">
    <property type="entry name" value="LysR_HTH_N"/>
</dbReference>
<dbReference type="PRINTS" id="PR00039">
    <property type="entry name" value="HTHLYSR"/>
</dbReference>
<evidence type="ECO:0000313" key="7">
    <source>
        <dbReference type="Proteomes" id="UP000199309"/>
    </source>
</evidence>
<dbReference type="InterPro" id="IPR050950">
    <property type="entry name" value="HTH-type_LysR_regulators"/>
</dbReference>
<dbReference type="RefSeq" id="WP_091650848.1">
    <property type="nucleotide sequence ID" value="NZ_FNHQ01000017.1"/>
</dbReference>
<dbReference type="SUPFAM" id="SSF53850">
    <property type="entry name" value="Periplasmic binding protein-like II"/>
    <property type="match status" value="1"/>
</dbReference>
<dbReference type="GO" id="GO:0003677">
    <property type="term" value="F:DNA binding"/>
    <property type="evidence" value="ECO:0007669"/>
    <property type="project" value="UniProtKB-KW"/>
</dbReference>
<keyword evidence="2" id="KW-0805">Transcription regulation</keyword>
<protein>
    <submittedName>
        <fullName evidence="6">DNA-binding transcriptional regulator, LysR family</fullName>
    </submittedName>
</protein>
<evidence type="ECO:0000256" key="1">
    <source>
        <dbReference type="ARBA" id="ARBA00009437"/>
    </source>
</evidence>
<feature type="domain" description="HTH lysR-type" evidence="5">
    <location>
        <begin position="1"/>
        <end position="58"/>
    </location>
</feature>
<dbReference type="InterPro" id="IPR005119">
    <property type="entry name" value="LysR_subst-bd"/>
</dbReference>
<accession>A0A1G9XD22</accession>
<evidence type="ECO:0000256" key="4">
    <source>
        <dbReference type="ARBA" id="ARBA00023163"/>
    </source>
</evidence>
<gene>
    <name evidence="6" type="ORF">SAMN05660299_01809</name>
</gene>
<dbReference type="GO" id="GO:0005829">
    <property type="term" value="C:cytosol"/>
    <property type="evidence" value="ECO:0007669"/>
    <property type="project" value="TreeGrafter"/>
</dbReference>
<dbReference type="Proteomes" id="UP000199309">
    <property type="component" value="Unassembled WGS sequence"/>
</dbReference>
<dbReference type="InterPro" id="IPR036390">
    <property type="entry name" value="WH_DNA-bd_sf"/>
</dbReference>
<organism evidence="6 7">
    <name type="scientific">Megasphaera paucivorans</name>
    <dbReference type="NCBI Taxonomy" id="349095"/>
    <lineage>
        <taxon>Bacteria</taxon>
        <taxon>Bacillati</taxon>
        <taxon>Bacillota</taxon>
        <taxon>Negativicutes</taxon>
        <taxon>Veillonellales</taxon>
        <taxon>Veillonellaceae</taxon>
        <taxon>Megasphaera</taxon>
    </lineage>
</organism>